<dbReference type="AlphaFoldDB" id="G2Z953"/>
<evidence type="ECO:0000313" key="4">
    <source>
        <dbReference type="Proteomes" id="UP000001286"/>
    </source>
</evidence>
<dbReference type="HOGENOM" id="CLU_1633386_0_0_9"/>
<dbReference type="eggNOG" id="ENOG5033V30">
    <property type="taxonomic scope" value="Bacteria"/>
</dbReference>
<evidence type="ECO:0000256" key="2">
    <source>
        <dbReference type="SAM" id="SignalP"/>
    </source>
</evidence>
<name>G2Z953_LISIP</name>
<feature type="chain" id="PRO_5038682073" description="DUF4352 domain-containing protein" evidence="2">
    <location>
        <begin position="24"/>
        <end position="162"/>
    </location>
</feature>
<accession>G2Z953</accession>
<dbReference type="InterPro" id="IPR029050">
    <property type="entry name" value="Immunoprotect_excell_Ig-like"/>
</dbReference>
<sequence length="162" mass="17289">MKKATTLASIVALSLVVGACANTANDTKDTTPKSETSANKNKEATDMIKKVDGVAIEIIEAIKLDKAKKTDETILKIHFKGKNNGADSQPLDAMLLSVKNKQGQVLAVYPSTSLGTSLKSSEEAEGDAFFVLKGDTPLTLIYENPDTKSKATWTIKTIKDAS</sequence>
<organism evidence="3 4">
    <name type="scientific">Listeria ivanovii (strain ATCC BAA-678 / PAM 55)</name>
    <dbReference type="NCBI Taxonomy" id="881621"/>
    <lineage>
        <taxon>Bacteria</taxon>
        <taxon>Bacillati</taxon>
        <taxon>Bacillota</taxon>
        <taxon>Bacilli</taxon>
        <taxon>Bacillales</taxon>
        <taxon>Listeriaceae</taxon>
        <taxon>Listeria</taxon>
    </lineage>
</organism>
<dbReference type="RefSeq" id="WP_014093898.1">
    <property type="nucleotide sequence ID" value="NC_016011.1"/>
</dbReference>
<evidence type="ECO:0000256" key="1">
    <source>
        <dbReference type="ARBA" id="ARBA00022729"/>
    </source>
</evidence>
<evidence type="ECO:0000313" key="3">
    <source>
        <dbReference type="EMBL" id="CBW87143.1"/>
    </source>
</evidence>
<dbReference type="Gene3D" id="2.60.40.1240">
    <property type="match status" value="1"/>
</dbReference>
<evidence type="ECO:0008006" key="5">
    <source>
        <dbReference type="Google" id="ProtNLM"/>
    </source>
</evidence>
<keyword evidence="1 2" id="KW-0732">Signal</keyword>
<dbReference type="PROSITE" id="PS51257">
    <property type="entry name" value="PROKAR_LIPOPROTEIN"/>
    <property type="match status" value="1"/>
</dbReference>
<protein>
    <recommendedName>
        <fullName evidence="5">DUF4352 domain-containing protein</fullName>
    </recommendedName>
</protein>
<gene>
    <name evidence="3" type="ordered locus">LIV_2642</name>
</gene>
<dbReference type="KEGG" id="liv:LIV_2642"/>
<dbReference type="EMBL" id="FR687253">
    <property type="protein sequence ID" value="CBW87143.1"/>
    <property type="molecule type" value="Genomic_DNA"/>
</dbReference>
<reference evidence="3 4" key="1">
    <citation type="journal article" date="2011" name="J. Bacteriol.">
        <title>Complete genome sequence of the animal pathogen Listeria ivanovii, which provides insights into host specificities and evolution of the genus Listeria.</title>
        <authorList>
            <person name="Buchrieser C."/>
            <person name="Rusniok C."/>
            <person name="Garrido P."/>
            <person name="Hain T."/>
            <person name="Scortti M."/>
            <person name="Lampidis R."/>
            <person name="Karst U."/>
            <person name="Chakraborty T."/>
            <person name="Cossart P."/>
            <person name="Kreft J."/>
            <person name="Vazquez-Boland J.A."/>
            <person name="Goebel W."/>
            <person name="Glaser P."/>
        </authorList>
    </citation>
    <scope>NUCLEOTIDE SEQUENCE [LARGE SCALE GENOMIC DNA]</scope>
    <source>
        <strain evidence="4">ATCC BAA-678 / PAM 55</strain>
    </source>
</reference>
<dbReference type="OrthoDB" id="2365531at2"/>
<proteinExistence type="predicted"/>
<feature type="signal peptide" evidence="2">
    <location>
        <begin position="1"/>
        <end position="23"/>
    </location>
</feature>
<dbReference type="Proteomes" id="UP000001286">
    <property type="component" value="Chromosome"/>
</dbReference>